<keyword evidence="1" id="KW-0175">Coiled coil</keyword>
<dbReference type="RefSeq" id="WP_070510733.1">
    <property type="nucleotide sequence ID" value="NZ_JUMN01000114.1"/>
</dbReference>
<gene>
    <name evidence="3" type="ORF">FQN05_07580</name>
</gene>
<sequence>MYRLKKSTRLVVLVAAATVFAPVNASAGTETDLAESTQNNASQSSVSSEVAEKADSYVFLQGDQFAIAREAESALSQKELQEIKNEVETQNERISEAKADSNLEMKVAGDSITFWEKGPKISSADDDDIDPYFQEGRNGIEFHGTYVRVLLSKTTINRVGGGVTIAGVWIPEPVLSKILATGGAIAGLAPGGMYADYGIGSIVAGAFTHNAYPQRVGFQ</sequence>
<name>A0A558IPP4_9CORY</name>
<feature type="signal peptide" evidence="2">
    <location>
        <begin position="1"/>
        <end position="25"/>
    </location>
</feature>
<organism evidence="3 4">
    <name type="scientific">Corynebacterium aurimucosum</name>
    <dbReference type="NCBI Taxonomy" id="169292"/>
    <lineage>
        <taxon>Bacteria</taxon>
        <taxon>Bacillati</taxon>
        <taxon>Actinomycetota</taxon>
        <taxon>Actinomycetes</taxon>
        <taxon>Mycobacteriales</taxon>
        <taxon>Corynebacteriaceae</taxon>
        <taxon>Corynebacterium</taxon>
    </lineage>
</organism>
<dbReference type="Proteomes" id="UP000320648">
    <property type="component" value="Unassembled WGS sequence"/>
</dbReference>
<feature type="coiled-coil region" evidence="1">
    <location>
        <begin position="73"/>
        <end position="100"/>
    </location>
</feature>
<proteinExistence type="predicted"/>
<comment type="caution">
    <text evidence="3">The sequence shown here is derived from an EMBL/GenBank/DDBJ whole genome shotgun (WGS) entry which is preliminary data.</text>
</comment>
<evidence type="ECO:0000313" key="3">
    <source>
        <dbReference type="EMBL" id="TVU83339.1"/>
    </source>
</evidence>
<dbReference type="EMBL" id="VMTX01000009">
    <property type="protein sequence ID" value="TVU83339.1"/>
    <property type="molecule type" value="Genomic_DNA"/>
</dbReference>
<feature type="chain" id="PRO_5039347454" description="Secreted protein" evidence="2">
    <location>
        <begin position="26"/>
        <end position="219"/>
    </location>
</feature>
<evidence type="ECO:0000256" key="2">
    <source>
        <dbReference type="SAM" id="SignalP"/>
    </source>
</evidence>
<reference evidence="3 4" key="1">
    <citation type="submission" date="2019-07" db="EMBL/GenBank/DDBJ databases">
        <title>Draft genome of C. aurimucosum strain 15-4290.</title>
        <authorList>
            <person name="Pacheco L.G.C."/>
            <person name="Aguiar E.R.G.R."/>
            <person name="Navas J."/>
            <person name="Santos C.S."/>
            <person name="Rocha D.J.P.G."/>
        </authorList>
    </citation>
    <scope>NUCLEOTIDE SEQUENCE [LARGE SCALE GENOMIC DNA]</scope>
    <source>
        <strain evidence="3 4">15-4290</strain>
    </source>
</reference>
<evidence type="ECO:0000256" key="1">
    <source>
        <dbReference type="SAM" id="Coils"/>
    </source>
</evidence>
<keyword evidence="2" id="KW-0732">Signal</keyword>
<evidence type="ECO:0000313" key="4">
    <source>
        <dbReference type="Proteomes" id="UP000320648"/>
    </source>
</evidence>
<protein>
    <recommendedName>
        <fullName evidence="5">Secreted protein</fullName>
    </recommendedName>
</protein>
<accession>A0A558IPP4</accession>
<dbReference type="AlphaFoldDB" id="A0A558IPP4"/>
<evidence type="ECO:0008006" key="5">
    <source>
        <dbReference type="Google" id="ProtNLM"/>
    </source>
</evidence>